<dbReference type="SUPFAM" id="SSF49482">
    <property type="entry name" value="Aromatic compound dioxygenase"/>
    <property type="match status" value="1"/>
</dbReference>
<dbReference type="PANTHER" id="PTHR33711">
    <property type="entry name" value="DIOXYGENASE, PUTATIVE (AFU_ORTHOLOGUE AFUA_2G02910)-RELATED"/>
    <property type="match status" value="1"/>
</dbReference>
<reference evidence="5 6" key="1">
    <citation type="submission" date="2018-06" db="EMBL/GenBank/DDBJ databases">
        <title>Genomic Encyclopedia of Archaeal and Bacterial Type Strains, Phase II (KMG-II): from individual species to whole genera.</title>
        <authorList>
            <person name="Goeker M."/>
        </authorList>
    </citation>
    <scope>NUCLEOTIDE SEQUENCE [LARGE SCALE GENOMIC DNA]</scope>
    <source>
        <strain evidence="5 6">DSM 24525</strain>
    </source>
</reference>
<keyword evidence="6" id="KW-1185">Reference proteome</keyword>
<dbReference type="GO" id="GO:0008199">
    <property type="term" value="F:ferric iron binding"/>
    <property type="evidence" value="ECO:0007669"/>
    <property type="project" value="InterPro"/>
</dbReference>
<dbReference type="InterPro" id="IPR015889">
    <property type="entry name" value="Intradiol_dOase_core"/>
</dbReference>
<dbReference type="InterPro" id="IPR000627">
    <property type="entry name" value="Intradiol_dOase_C"/>
</dbReference>
<organism evidence="5 6">
    <name type="scientific">Humitalea rosea</name>
    <dbReference type="NCBI Taxonomy" id="990373"/>
    <lineage>
        <taxon>Bacteria</taxon>
        <taxon>Pseudomonadati</taxon>
        <taxon>Pseudomonadota</taxon>
        <taxon>Alphaproteobacteria</taxon>
        <taxon>Acetobacterales</taxon>
        <taxon>Roseomonadaceae</taxon>
        <taxon>Humitalea</taxon>
    </lineage>
</organism>
<keyword evidence="2 5" id="KW-0223">Dioxygenase</keyword>
<evidence type="ECO:0000256" key="2">
    <source>
        <dbReference type="ARBA" id="ARBA00022964"/>
    </source>
</evidence>
<dbReference type="Gene3D" id="2.60.130.10">
    <property type="entry name" value="Aromatic compound dioxygenase"/>
    <property type="match status" value="1"/>
</dbReference>
<name>A0A2W7KB51_9PROT</name>
<dbReference type="NCBIfam" id="TIGR02423">
    <property type="entry name" value="protocat_alph"/>
    <property type="match status" value="1"/>
</dbReference>
<comment type="similarity">
    <text evidence="1">Belongs to the intradiol ring-cleavage dioxygenase family.</text>
</comment>
<comment type="caution">
    <text evidence="5">The sequence shown here is derived from an EMBL/GenBank/DDBJ whole genome shotgun (WGS) entry which is preliminary data.</text>
</comment>
<proteinExistence type="inferred from homology"/>
<evidence type="ECO:0000313" key="6">
    <source>
        <dbReference type="Proteomes" id="UP000249688"/>
    </source>
</evidence>
<evidence type="ECO:0000313" key="5">
    <source>
        <dbReference type="EMBL" id="PZW44830.1"/>
    </source>
</evidence>
<dbReference type="Proteomes" id="UP000249688">
    <property type="component" value="Unassembled WGS sequence"/>
</dbReference>
<dbReference type="InterPro" id="IPR012786">
    <property type="entry name" value="Protocat_dOase_a"/>
</dbReference>
<dbReference type="PANTHER" id="PTHR33711:SF9">
    <property type="entry name" value="PROTOCATECHUATE 3,4-DIOXYGENASE ALPHA CHAIN"/>
    <property type="match status" value="1"/>
</dbReference>
<gene>
    <name evidence="5" type="ORF">C8P66_114121</name>
</gene>
<dbReference type="InterPro" id="IPR050770">
    <property type="entry name" value="Intradiol_RC_Dioxygenase"/>
</dbReference>
<evidence type="ECO:0000259" key="4">
    <source>
        <dbReference type="Pfam" id="PF00775"/>
    </source>
</evidence>
<feature type="domain" description="Intradiol ring-cleavage dioxygenases" evidence="4">
    <location>
        <begin position="11"/>
        <end position="140"/>
    </location>
</feature>
<evidence type="ECO:0000256" key="1">
    <source>
        <dbReference type="ARBA" id="ARBA00007825"/>
    </source>
</evidence>
<dbReference type="OrthoDB" id="9805815at2"/>
<evidence type="ECO:0000256" key="3">
    <source>
        <dbReference type="ARBA" id="ARBA00023002"/>
    </source>
</evidence>
<keyword evidence="3" id="KW-0560">Oxidoreductase</keyword>
<sequence length="176" mass="18807">MPTATASQTIGPYWHLLAEPDWEDLTRFGPDGAERITLTGTITDGDGALVTDACVEIWQADPPASDDFLGWGRAATDAKGRFRFTTLKPGPVPGRGNTQQAPHIAITILARGLLKALVTRVYFEGEALNATDPLLTAIEDPARRATLLAHATGEGVWSLDIRLQGDGAAETVFLDV</sequence>
<dbReference type="AlphaFoldDB" id="A0A2W7KB51"/>
<dbReference type="Pfam" id="PF00775">
    <property type="entry name" value="Dioxygenase_C"/>
    <property type="match status" value="1"/>
</dbReference>
<dbReference type="EMBL" id="QKYU01000014">
    <property type="protein sequence ID" value="PZW44830.1"/>
    <property type="molecule type" value="Genomic_DNA"/>
</dbReference>
<accession>A0A2W7KB51</accession>
<protein>
    <submittedName>
        <fullName evidence="5">Protocatechuate 3,4-dioxygenase alpha subunit</fullName>
    </submittedName>
</protein>
<dbReference type="RefSeq" id="WP_111398801.1">
    <property type="nucleotide sequence ID" value="NZ_QKYU01000014.1"/>
</dbReference>
<dbReference type="GO" id="GO:0018578">
    <property type="term" value="F:protocatechuate 3,4-dioxygenase activity"/>
    <property type="evidence" value="ECO:0007669"/>
    <property type="project" value="InterPro"/>
</dbReference>